<evidence type="ECO:0000256" key="2">
    <source>
        <dbReference type="ARBA" id="ARBA00022679"/>
    </source>
</evidence>
<evidence type="ECO:0000256" key="1">
    <source>
        <dbReference type="ARBA" id="ARBA00007154"/>
    </source>
</evidence>
<proteinExistence type="inferred from homology"/>
<dbReference type="GO" id="GO:0016740">
    <property type="term" value="F:transferase activity"/>
    <property type="evidence" value="ECO:0007669"/>
    <property type="project" value="UniProtKB-KW"/>
</dbReference>
<dbReference type="Proteomes" id="UP001526201">
    <property type="component" value="Unassembled WGS sequence"/>
</dbReference>
<comment type="caution">
    <text evidence="5">The sequence shown here is derived from an EMBL/GenBank/DDBJ whole genome shotgun (WGS) entry which is preliminary data.</text>
</comment>
<dbReference type="Pfam" id="PF01144">
    <property type="entry name" value="CoA_trans"/>
    <property type="match status" value="1"/>
</dbReference>
<dbReference type="SMART" id="SM00882">
    <property type="entry name" value="CoA_trans"/>
    <property type="match status" value="2"/>
</dbReference>
<dbReference type="RefSeq" id="WP_264070236.1">
    <property type="nucleotide sequence ID" value="NZ_JACKTY010000039.1"/>
</dbReference>
<accession>A0ABT3CI86</accession>
<dbReference type="PANTHER" id="PTHR43293:SF1">
    <property type="entry name" value="ACETATE COA-TRANSFERASE YDIF"/>
    <property type="match status" value="1"/>
</dbReference>
<organism evidence="5 6">
    <name type="scientific">Mycolicibacterium komossense</name>
    <dbReference type="NCBI Taxonomy" id="1779"/>
    <lineage>
        <taxon>Bacteria</taxon>
        <taxon>Bacillati</taxon>
        <taxon>Actinomycetota</taxon>
        <taxon>Actinomycetes</taxon>
        <taxon>Mycobacteriales</taxon>
        <taxon>Mycobacteriaceae</taxon>
        <taxon>Mycolicibacterium</taxon>
    </lineage>
</organism>
<dbReference type="PANTHER" id="PTHR43293">
    <property type="entry name" value="ACETATE COA-TRANSFERASE YDIF"/>
    <property type="match status" value="1"/>
</dbReference>
<gene>
    <name evidence="5" type="ORF">H7J73_23770</name>
</gene>
<evidence type="ECO:0000313" key="6">
    <source>
        <dbReference type="Proteomes" id="UP001526201"/>
    </source>
</evidence>
<dbReference type="SUPFAM" id="SSF100950">
    <property type="entry name" value="NagB/RpiA/CoA transferase-like"/>
    <property type="match status" value="2"/>
</dbReference>
<protein>
    <submittedName>
        <fullName evidence="5">Acyl CoA:acetate/3-ketoacid CoA transferase</fullName>
    </submittedName>
</protein>
<sequence>MRLSKLIAPEFLSAREAVDRIPDRGCLLVEASGGGVIEPTALLAALAERYRHTAAPSELSVYFCSGIGDRNGSGMDVLALPGLIRSAVAGHWAMTPGLSKMAHDGDIEAYNLPQGVLAQLLRESGAKRPGLITKVGLGTFCDPRQGGGKLNTATTADLVEVLSLHGEEYLFYPSPSFDVAFIRGTTADENGNLTLEHETAKLGVLAAATAARNSGGLVIAQVKRIAGAHTLNAKSVVVPGHLIDIVVLDENQRQTAINDYNPAFSGEVYVPFGRSPAMALSERKVVARRALDEIEPASVVNLGVGMADGVATAALEEGRLKDITLTVEQGMIGGVPERGVIFGVSWNPEAVIDHSAQFDFYDGGGLDVTCLGFAEVDRDGNVNSSLVDGRIFGAGGFINISQAAKKVVFCGSLTAGGLRTDLSEGRLRVTTEGRHHKFIQQVRQVTFNAQLARQRGQEVVYVTERAVFVLGDEGPVLVEVAPGWTADQIIALMDFEPKRADEIRSMSASLFAEHRTPGTPPPPPIANADGSIKKEH</sequence>
<feature type="region of interest" description="Disordered" evidence="4">
    <location>
        <begin position="513"/>
        <end position="536"/>
    </location>
</feature>
<dbReference type="Gene3D" id="3.40.1080.10">
    <property type="entry name" value="Glutaconate Coenzyme A-transferase"/>
    <property type="match status" value="2"/>
</dbReference>
<dbReference type="InterPro" id="IPR014388">
    <property type="entry name" value="3-oxoacid_CoA-transferase"/>
</dbReference>
<keyword evidence="6" id="KW-1185">Reference proteome</keyword>
<dbReference type="PIRSF" id="PIRSF000858">
    <property type="entry name" value="SCOT-t"/>
    <property type="match status" value="1"/>
</dbReference>
<keyword evidence="2 3" id="KW-0808">Transferase</keyword>
<evidence type="ECO:0000256" key="3">
    <source>
        <dbReference type="PIRNR" id="PIRNR000858"/>
    </source>
</evidence>
<dbReference type="InterPro" id="IPR004165">
    <property type="entry name" value="CoA_trans_fam_I"/>
</dbReference>
<evidence type="ECO:0000256" key="4">
    <source>
        <dbReference type="SAM" id="MobiDB-lite"/>
    </source>
</evidence>
<reference evidence="5 6" key="1">
    <citation type="journal article" date="2022" name="BMC Genomics">
        <title>Comparative genome analysis of mycobacteria focusing on tRNA and non-coding RNA.</title>
        <authorList>
            <person name="Behra P.R.K."/>
            <person name="Pettersson B.M.F."/>
            <person name="Ramesh M."/>
            <person name="Das S."/>
            <person name="Dasgupta S."/>
            <person name="Kirsebom L.A."/>
        </authorList>
    </citation>
    <scope>NUCLEOTIDE SEQUENCE [LARGE SCALE GENOMIC DNA]</scope>
    <source>
        <strain evidence="5 6">DSM 44078</strain>
    </source>
</reference>
<dbReference type="InterPro" id="IPR037171">
    <property type="entry name" value="NagB/RpiA_transferase-like"/>
</dbReference>
<name>A0ABT3CI86_9MYCO</name>
<evidence type="ECO:0000313" key="5">
    <source>
        <dbReference type="EMBL" id="MCV7229038.1"/>
    </source>
</evidence>
<dbReference type="EMBL" id="JACKTY010000039">
    <property type="protein sequence ID" value="MCV7229038.1"/>
    <property type="molecule type" value="Genomic_DNA"/>
</dbReference>
<comment type="similarity">
    <text evidence="1 3">Belongs to the 3-oxoacid CoA-transferase family.</text>
</comment>